<evidence type="ECO:0000313" key="4">
    <source>
        <dbReference type="Proteomes" id="UP001422074"/>
    </source>
</evidence>
<dbReference type="SUPFAM" id="SSF51735">
    <property type="entry name" value="NAD(P)-binding Rossmann-fold domains"/>
    <property type="match status" value="1"/>
</dbReference>
<evidence type="ECO:0000259" key="2">
    <source>
        <dbReference type="Pfam" id="PF03807"/>
    </source>
</evidence>
<feature type="domain" description="Pyrroline-5-carboxylate reductase catalytic N-terminal" evidence="2">
    <location>
        <begin position="4"/>
        <end position="92"/>
    </location>
</feature>
<dbReference type="RefSeq" id="WP_345885905.1">
    <property type="nucleotide sequence ID" value="NZ_JBDFRB010000013.1"/>
</dbReference>
<dbReference type="InterPro" id="IPR036291">
    <property type="entry name" value="NAD(P)-bd_dom_sf"/>
</dbReference>
<dbReference type="Pfam" id="PF03807">
    <property type="entry name" value="F420_oxidored"/>
    <property type="match status" value="1"/>
</dbReference>
<protein>
    <submittedName>
        <fullName evidence="3">NAD(P)-binding domain-containing protein</fullName>
    </submittedName>
</protein>
<dbReference type="InterPro" id="IPR051267">
    <property type="entry name" value="STEAP_metalloreductase"/>
</dbReference>
<accession>A0ABU9X212</accession>
<evidence type="ECO:0000256" key="1">
    <source>
        <dbReference type="ARBA" id="ARBA00023002"/>
    </source>
</evidence>
<dbReference type="PANTHER" id="PTHR14239">
    <property type="entry name" value="DUDULIN-RELATED"/>
    <property type="match status" value="1"/>
</dbReference>
<evidence type="ECO:0000313" key="3">
    <source>
        <dbReference type="EMBL" id="MEN2745493.1"/>
    </source>
</evidence>
<name>A0ABU9X212_9MICC</name>
<dbReference type="PANTHER" id="PTHR14239:SF10">
    <property type="entry name" value="REDUCTASE"/>
    <property type="match status" value="1"/>
</dbReference>
<dbReference type="Proteomes" id="UP001422074">
    <property type="component" value="Unassembled WGS sequence"/>
</dbReference>
<sequence>MAEISIIGSGHMARGLARAFLRAGRAVQILGRDGRRTRDLVESLGPGATGGITGAPLEGGLVFLAIPYAEVHNAVLELGDGLEGRVVVDVTNTVDVATFDGLLTPLGLSAAEQLAEMLRGRAEVVKAFNTVLAATLETGSVAGEHLDVFIAGDSEDAKEKVSALAAHAGMRPIDTGPLRRARELEAIMLTVYGLQVNPEHENFAWDTALRILP</sequence>
<gene>
    <name evidence="3" type="ORF">ABCQ75_13240</name>
</gene>
<keyword evidence="4" id="KW-1185">Reference proteome</keyword>
<comment type="caution">
    <text evidence="3">The sequence shown here is derived from an EMBL/GenBank/DDBJ whole genome shotgun (WGS) entry which is preliminary data.</text>
</comment>
<proteinExistence type="predicted"/>
<dbReference type="InterPro" id="IPR028939">
    <property type="entry name" value="P5C_Rdtase_cat_N"/>
</dbReference>
<keyword evidence="1" id="KW-0560">Oxidoreductase</keyword>
<reference evidence="3 4" key="1">
    <citation type="submission" date="2024-05" db="EMBL/GenBank/DDBJ databases">
        <title>Sinomonas sp. nov., isolated from a waste landfill.</title>
        <authorList>
            <person name="Zhao Y."/>
        </authorList>
    </citation>
    <scope>NUCLEOTIDE SEQUENCE [LARGE SCALE GENOMIC DNA]</scope>
    <source>
        <strain evidence="3 4">CCTCC AB2014300</strain>
    </source>
</reference>
<dbReference type="EMBL" id="JBDFRB010000013">
    <property type="protein sequence ID" value="MEN2745493.1"/>
    <property type="molecule type" value="Genomic_DNA"/>
</dbReference>
<organism evidence="3 4">
    <name type="scientific">Sinomonas halotolerans</name>
    <dbReference type="NCBI Taxonomy" id="1644133"/>
    <lineage>
        <taxon>Bacteria</taxon>
        <taxon>Bacillati</taxon>
        <taxon>Actinomycetota</taxon>
        <taxon>Actinomycetes</taxon>
        <taxon>Micrococcales</taxon>
        <taxon>Micrococcaceae</taxon>
        <taxon>Sinomonas</taxon>
    </lineage>
</organism>
<dbReference type="Gene3D" id="3.40.50.720">
    <property type="entry name" value="NAD(P)-binding Rossmann-like Domain"/>
    <property type="match status" value="1"/>
</dbReference>